<evidence type="ECO:0000259" key="6">
    <source>
        <dbReference type="Pfam" id="PF07926"/>
    </source>
</evidence>
<evidence type="ECO:0000313" key="10">
    <source>
        <dbReference type="EMBL" id="QBZ62690.1"/>
    </source>
</evidence>
<keyword evidence="2 4" id="KW-0175">Coiled coil</keyword>
<dbReference type="Proteomes" id="UP000294847">
    <property type="component" value="Chromosome 5"/>
</dbReference>
<evidence type="ECO:0000259" key="9">
    <source>
        <dbReference type="Pfam" id="PF25785"/>
    </source>
</evidence>
<dbReference type="EMBL" id="CP034208">
    <property type="protein sequence ID" value="QBZ62690.1"/>
    <property type="molecule type" value="Genomic_DNA"/>
</dbReference>
<comment type="subcellular location">
    <subcellularLocation>
        <location evidence="1">Nucleus</location>
    </subcellularLocation>
</comment>
<dbReference type="GO" id="GO:0006606">
    <property type="term" value="P:protein import into nucleus"/>
    <property type="evidence" value="ECO:0007669"/>
    <property type="project" value="InterPro"/>
</dbReference>
<dbReference type="GO" id="GO:0006406">
    <property type="term" value="P:mRNA export from nucleus"/>
    <property type="evidence" value="ECO:0007669"/>
    <property type="project" value="TreeGrafter"/>
</dbReference>
<evidence type="ECO:0000256" key="3">
    <source>
        <dbReference type="ARBA" id="ARBA00023242"/>
    </source>
</evidence>
<evidence type="ECO:0000256" key="5">
    <source>
        <dbReference type="SAM" id="MobiDB-lite"/>
    </source>
</evidence>
<dbReference type="Pfam" id="PF07926">
    <property type="entry name" value="TPR_MLP1_2"/>
    <property type="match status" value="1"/>
</dbReference>
<feature type="compositionally biased region" description="Polar residues" evidence="5">
    <location>
        <begin position="1871"/>
        <end position="1887"/>
    </location>
</feature>
<feature type="region of interest" description="Disordered" evidence="5">
    <location>
        <begin position="929"/>
        <end position="956"/>
    </location>
</feature>
<dbReference type="Pfam" id="PF25541">
    <property type="entry name" value="TBCA_PH"/>
    <property type="match status" value="1"/>
</dbReference>
<feature type="region of interest" description="Disordered" evidence="5">
    <location>
        <begin position="1832"/>
        <end position="2056"/>
    </location>
</feature>
<reference evidence="10 11" key="1">
    <citation type="journal article" date="2019" name="Mol. Biol. Evol.">
        <title>Blast fungal genomes show frequent chromosomal changes, gene gains and losses, and effector gene turnover.</title>
        <authorList>
            <person name="Gomez Luciano L.B."/>
            <person name="Jason Tsai I."/>
            <person name="Chuma I."/>
            <person name="Tosa Y."/>
            <person name="Chen Y.H."/>
            <person name="Li J.Y."/>
            <person name="Li M.Y."/>
            <person name="Jade Lu M.Y."/>
            <person name="Nakayashiki H."/>
            <person name="Li W.H."/>
        </authorList>
    </citation>
    <scope>NUCLEOTIDE SEQUENCE [LARGE SCALE GENOMIC DNA]</scope>
    <source>
        <strain evidence="10">MZ5-1-6</strain>
    </source>
</reference>
<feature type="domain" description="Nucleoprotein TPR/MLP1-2" evidence="6">
    <location>
        <begin position="1063"/>
        <end position="1190"/>
    </location>
</feature>
<feature type="coiled-coil region" evidence="4">
    <location>
        <begin position="156"/>
        <end position="183"/>
    </location>
</feature>
<proteinExistence type="predicted"/>
<evidence type="ECO:0000313" key="11">
    <source>
        <dbReference type="Proteomes" id="UP000294847"/>
    </source>
</evidence>
<evidence type="ECO:0000259" key="8">
    <source>
        <dbReference type="Pfam" id="PF25541"/>
    </source>
</evidence>
<feature type="coiled-coil region" evidence="4">
    <location>
        <begin position="76"/>
        <end position="120"/>
    </location>
</feature>
<dbReference type="PANTHER" id="PTHR18898:SF2">
    <property type="entry name" value="NUCLEOPROTEIN TPR"/>
    <property type="match status" value="1"/>
</dbReference>
<feature type="compositionally biased region" description="Polar residues" evidence="5">
    <location>
        <begin position="1702"/>
        <end position="1716"/>
    </location>
</feature>
<feature type="coiled-coil region" evidence="4">
    <location>
        <begin position="675"/>
        <end position="797"/>
    </location>
</feature>
<feature type="compositionally biased region" description="Low complexity" evidence="5">
    <location>
        <begin position="1567"/>
        <end position="1576"/>
    </location>
</feature>
<feature type="coiled-coil region" evidence="4">
    <location>
        <begin position="418"/>
        <end position="508"/>
    </location>
</feature>
<feature type="domain" description="NUA/TPR/MLP1-2-like" evidence="9">
    <location>
        <begin position="481"/>
        <end position="593"/>
    </location>
</feature>
<dbReference type="InterPro" id="IPR057971">
    <property type="entry name" value="PKHA4-7_TBCA"/>
</dbReference>
<dbReference type="Gene3D" id="1.20.5.340">
    <property type="match status" value="1"/>
</dbReference>
<dbReference type="PANTHER" id="PTHR18898">
    <property type="entry name" value="NUCLEOPROTEIN TPR-RELATED"/>
    <property type="match status" value="1"/>
</dbReference>
<sequence length="2056" mass="229123">MAVAVDLGFLSNHLSLPQETLGTVASDPTPELVAAVLTAVAAKAREYDELYSEKLNVDIALENAVRSSESRCQTFKTTADNALKELETVRRKLQEEETARQNLENQLQALRSESTTSTSQAETLRARIASLEASKRDTMAILDTKNAANLELSNELQKQHQKTVALSQELNTAQQEVQAAKAASNTAKFREQSVRQELDLSQKQNEWLDKELKTKSAEALKYRKEKGQRISELQRLNDEANSTVDALTKSEQQLRSRLDAAQRKTEEALTKLQQLQESSARSEAAYRQEVETAKRLATVSQEYADQYKKEMTQLREMLDQAKDHHAEELRRVLQQLEQARQDCNELEQKMNELQSQVDQLQTSHGRDTMAGSAPQTPMPNGSQFRPGSPFGTPGSIRVKSHISASQAVEELFKVKGELAGEKRRNRELTKEIDDMISTLEAKEPEIRELQDENDMLKNENMRMSSQMDQSFNERDAAKRAARRAEGASASAQAEVKLLRAQMRDLSTQIQVLIFNMHAREKGLDQLTDEEVEHFSRLQRGEVSENSLNDMSDTHMLITEKFVAFKDIAELQEKNEELLRVTRDLAYKFENEEALAAQRNAAQDQQEIEKLRDLVTKLQEESQALTTRMKSYMTERDMFRRMLQQKATAGEIQSVLGNSVDGREVLASIEQNSADDQDLNAALRELQSNFDAYRNEQSIDLQTVREQAKQLADDKSALQAEVARVTSQLSLLTERYETLQGTNADLEAQKEHLKKRASDLSQQVAKTEGLAQSRAEDLIETKGLLESMRAENSNLKAEKSLWKSIQDRLIKDNEDLGEEKSRLSNLLASQQSLQNERQLSESETKRRMQSQIDTLETELNTTKRRLADEVEESKKLQLRKEYDTQQAQKRIDDLMAALSQNKEESIALKTSRDHLQARVDELTIEVRSAEERAQRLQPQLTSRANHTNAGEDSEDQEARIQELTGEVVDLRRELEIANTRLENAKAEAEHFKELAQTMEEDLRSLESSQEAYREELDSTIAAKDAKIKELEQRIGDLSAELATSNSELSSLRDSQGEISRRFEDEKRILDSEITRLRDQESRYKETAKHHQANLRAQAEIATKAQQDYEQELLKHAEAAKQLQQLRTEHNKLKSNAATWRSEAESAKLTLSQSESSWEERRKQLEQELSELKTRRDDANAQNKLLHDQLANVTTQISDLQQSRSFGDESSATAPVFADTAVEGLRELNSYLRKEKEILEYQYELKLQDSKRLQQQVNYLQSQLDEARLKLEQERRTQAESGTNSKAYAELMDKVNEMNVIRESNVTLRNEIKQLQRQVDQKSTRVQQLETQLHPLQARVGELENQEVYLQEEIKQLQEDRDRWQKRTESILTKYGRVDPGELEQMKQSVANLEAERDALKQNEDGIKTQLEEAQKTLESERTKWNEARGRIIDQAKSKAREQTGVIRTLNEELNALKENIKSLEGSLEVVRSEKAAMEEQLATAHEQLQLQQQQLQAPAVEVNSIASAPDAMVVDEGRATQLEQELAALRQELEATVSLKAEAEAQVESLRLQLATAIEERDQVAALAQAKQQEQQQTTSGTESGDANATQAGATGLSDEERVSLQSKIAEAEAKAADAEKKAAEIEANMAATLNQRSEKMKEALNKKLRESKENNAKELSEKTAALQQQYDLRLEQERKIWLAEHGSAAAVTTDQGAVPATPTKQENDQAASTPTDLSKFDFSRLSDEATRKLLSENATIKSILSNNIKKKAELEAKKAVEETEQRMKGDLDTKIAQAREQATTLAEKKSTLRINMQENKLRMVNGKLGVVERAVKETPQKPVVEVWEDVKQYKPPVVTTAQPQAVGTPAKGAQTPVASAASGIGRPAGQQVPSTPATPGAQTSVQTGAPAGSSLPAKPQPTVQPPSMQKPAGLNPFAQSTGSATAAPSNNPFAQAPSQIPQPGQTQQAGQQQSGLPQPRTGIPQSGRGRGRGGASGIARGASNIGRGGRGGGAGRSASGPVGGSMNPAANDFQPGTGIKRPRPESEVGTGAPGGGKRMRGGAGGGAAGGGNNATE</sequence>
<feature type="region of interest" description="Disordered" evidence="5">
    <location>
        <begin position="1567"/>
        <end position="1602"/>
    </location>
</feature>
<dbReference type="GO" id="GO:0005643">
    <property type="term" value="C:nuclear pore"/>
    <property type="evidence" value="ECO:0007669"/>
    <property type="project" value="TreeGrafter"/>
</dbReference>
<feature type="coiled-coil region" evidence="4">
    <location>
        <begin position="593"/>
        <end position="634"/>
    </location>
</feature>
<dbReference type="SUPFAM" id="SSF57997">
    <property type="entry name" value="Tropomyosin"/>
    <property type="match status" value="1"/>
</dbReference>
<dbReference type="Pfam" id="PF25785">
    <property type="entry name" value="TPR"/>
    <property type="match status" value="1"/>
</dbReference>
<feature type="coiled-coil region" evidence="4">
    <location>
        <begin position="304"/>
        <end position="363"/>
    </location>
</feature>
<accession>A0A4P7NKW2</accession>
<gene>
    <name evidence="10" type="ORF">PoMZ_11575</name>
</gene>
<feature type="compositionally biased region" description="Low complexity" evidence="5">
    <location>
        <begin position="1937"/>
        <end position="1967"/>
    </location>
</feature>
<dbReference type="InterPro" id="IPR057974">
    <property type="entry name" value="NUA/TPR/MLP1-2-like_dom"/>
</dbReference>
<dbReference type="InterPro" id="IPR012929">
    <property type="entry name" value="Nucleoprot-TPR/MLP1-2_dom"/>
</dbReference>
<name>A0A4P7NKW2_PYROR</name>
<evidence type="ECO:0000256" key="4">
    <source>
        <dbReference type="SAM" id="Coils"/>
    </source>
</evidence>
<feature type="coiled-coil region" evidence="4">
    <location>
        <begin position="223"/>
        <end position="278"/>
    </location>
</feature>
<feature type="compositionally biased region" description="Polar residues" evidence="5">
    <location>
        <begin position="1917"/>
        <end position="1933"/>
    </location>
</feature>
<dbReference type="Pfam" id="PF25481">
    <property type="entry name" value="Nucleoprot-TPR"/>
    <property type="match status" value="1"/>
</dbReference>
<evidence type="ECO:0000256" key="1">
    <source>
        <dbReference type="ARBA" id="ARBA00004123"/>
    </source>
</evidence>
<keyword evidence="3" id="KW-0539">Nucleus</keyword>
<feature type="compositionally biased region" description="Polar residues" evidence="5">
    <location>
        <begin position="1577"/>
        <end position="1592"/>
    </location>
</feature>
<organism evidence="10 11">
    <name type="scientific">Pyricularia oryzae</name>
    <name type="common">Rice blast fungus</name>
    <name type="synonym">Magnaporthe oryzae</name>
    <dbReference type="NCBI Taxonomy" id="318829"/>
    <lineage>
        <taxon>Eukaryota</taxon>
        <taxon>Fungi</taxon>
        <taxon>Dikarya</taxon>
        <taxon>Ascomycota</taxon>
        <taxon>Pezizomycotina</taxon>
        <taxon>Sordariomycetes</taxon>
        <taxon>Sordariomycetidae</taxon>
        <taxon>Magnaporthales</taxon>
        <taxon>Pyriculariaceae</taxon>
        <taxon>Pyricularia</taxon>
    </lineage>
</organism>
<feature type="compositionally biased region" description="Polar residues" evidence="5">
    <location>
        <begin position="935"/>
        <end position="949"/>
    </location>
</feature>
<evidence type="ECO:0000256" key="2">
    <source>
        <dbReference type="ARBA" id="ARBA00023054"/>
    </source>
</evidence>
<evidence type="ECO:0000259" key="7">
    <source>
        <dbReference type="Pfam" id="PF25481"/>
    </source>
</evidence>
<dbReference type="InterPro" id="IPR057577">
    <property type="entry name" value="Nucleoprot-TPR/MLP1_dom"/>
</dbReference>
<protein>
    <submittedName>
        <fullName evidence="10">Uncharacterized protein</fullName>
    </submittedName>
</protein>
<feature type="region of interest" description="Disordered" evidence="5">
    <location>
        <begin position="1692"/>
        <end position="1716"/>
    </location>
</feature>
<feature type="region of interest" description="Disordered" evidence="5">
    <location>
        <begin position="827"/>
        <end position="852"/>
    </location>
</feature>
<dbReference type="GO" id="GO:0017056">
    <property type="term" value="F:structural constituent of nuclear pore"/>
    <property type="evidence" value="ECO:0007669"/>
    <property type="project" value="TreeGrafter"/>
</dbReference>
<feature type="compositionally biased region" description="Gly residues" evidence="5">
    <location>
        <begin position="1986"/>
        <end position="1995"/>
    </location>
</feature>
<feature type="domain" description="Pleckstrin homology" evidence="8">
    <location>
        <begin position="1437"/>
        <end position="1553"/>
    </location>
</feature>
<feature type="domain" description="Nucleoprotein TPR/MPL1" evidence="7">
    <location>
        <begin position="183"/>
        <end position="260"/>
    </location>
</feature>
<feature type="compositionally biased region" description="Gly residues" evidence="5">
    <location>
        <begin position="2031"/>
        <end position="2056"/>
    </location>
</feature>